<evidence type="ECO:0000313" key="2">
    <source>
        <dbReference type="EMBL" id="QOT72340.1"/>
    </source>
</evidence>
<feature type="domain" description="Guanylate cyclase" evidence="1">
    <location>
        <begin position="286"/>
        <end position="409"/>
    </location>
</feature>
<evidence type="ECO:0000259" key="1">
    <source>
        <dbReference type="PROSITE" id="PS50125"/>
    </source>
</evidence>
<accession>A0A7M2GI01</accession>
<dbReference type="KEGG" id="sbar:H5V43_04130"/>
<organism evidence="2 3">
    <name type="scientific">Sphingobium fuliginis (strain ATCC 27551)</name>
    <dbReference type="NCBI Taxonomy" id="336203"/>
    <lineage>
        <taxon>Bacteria</taxon>
        <taxon>Pseudomonadati</taxon>
        <taxon>Pseudomonadota</taxon>
        <taxon>Alphaproteobacteria</taxon>
        <taxon>Sphingomonadales</taxon>
        <taxon>Sphingomonadaceae</taxon>
        <taxon>Sphingobium</taxon>
    </lineage>
</organism>
<proteinExistence type="predicted"/>
<dbReference type="InterPro" id="IPR029787">
    <property type="entry name" value="Nucleotide_cyclase"/>
</dbReference>
<dbReference type="RefSeq" id="WP_025546485.1">
    <property type="nucleotide sequence ID" value="NZ_BATN01000001.1"/>
</dbReference>
<dbReference type="GO" id="GO:0035556">
    <property type="term" value="P:intracellular signal transduction"/>
    <property type="evidence" value="ECO:0007669"/>
    <property type="project" value="InterPro"/>
</dbReference>
<dbReference type="EMBL" id="CP060035">
    <property type="protein sequence ID" value="QOT72340.1"/>
    <property type="molecule type" value="Genomic_DNA"/>
</dbReference>
<dbReference type="SUPFAM" id="SSF55073">
    <property type="entry name" value="Nucleotide cyclase"/>
    <property type="match status" value="2"/>
</dbReference>
<evidence type="ECO:0000313" key="3">
    <source>
        <dbReference type="Proteomes" id="UP000593663"/>
    </source>
</evidence>
<dbReference type="Proteomes" id="UP000593663">
    <property type="component" value="Chromosome 1"/>
</dbReference>
<dbReference type="Pfam" id="PF00211">
    <property type="entry name" value="Guanylate_cyc"/>
    <property type="match status" value="1"/>
</dbReference>
<dbReference type="Gene3D" id="3.30.70.1230">
    <property type="entry name" value="Nucleotide cyclase"/>
    <property type="match status" value="2"/>
</dbReference>
<dbReference type="InterPro" id="IPR001054">
    <property type="entry name" value="A/G_cyclase"/>
</dbReference>
<reference evidence="3" key="1">
    <citation type="submission" date="2020-08" db="EMBL/GenBank/DDBJ databases">
        <title>Complete genome sequence of Sphingobium barthaii strain KK22, a high-molecular-weight polycyclic aromatic hydrocarbon-degrading soil bacterium.</title>
        <authorList>
            <person name="Mori J.F."/>
            <person name="Kanaly R.A."/>
        </authorList>
    </citation>
    <scope>NUCLEOTIDE SEQUENCE [LARGE SCALE GENOMIC DNA]</scope>
    <source>
        <strain evidence="3">KK22</strain>
    </source>
</reference>
<dbReference type="PROSITE" id="PS50125">
    <property type="entry name" value="GUANYLATE_CYCLASE_2"/>
    <property type="match status" value="2"/>
</dbReference>
<gene>
    <name evidence="2" type="ORF">H5V43_04130</name>
</gene>
<name>A0A7M2GI01_SPHSA</name>
<feature type="domain" description="Guanylate cyclase" evidence="1">
    <location>
        <begin position="49"/>
        <end position="190"/>
    </location>
</feature>
<dbReference type="GO" id="GO:0004016">
    <property type="term" value="F:adenylate cyclase activity"/>
    <property type="evidence" value="ECO:0007669"/>
    <property type="project" value="UniProtKB-ARBA"/>
</dbReference>
<protein>
    <submittedName>
        <fullName evidence="2">Transcriptional regulator</fullName>
    </submittedName>
</protein>
<dbReference type="AlphaFoldDB" id="A0A7M2GI01"/>
<sequence length="512" mass="55668">MANDWKHDRASDHIAKKIADVETVTIVEYKRETSLENIPTNKAYRVDGVHLYADILNLNDMLNVTTQEGESCHRRTLRFLNLHFRAVRRIIASCEARRVDFHNQRLHALVTKPYGIEESDEAMRVHRAVAMGQLIIDVLDETGDDDEQIPAAKVRIGIDTGEALAVNNGRSGGREPLFLGRPANHAAKMSGGGSAKGIYLTNEARAAIGLAEADKPAGSALTAAEIAISQEEADLDADKDQIVKEWRDDLEKNPIASFVFSRHTPPLRTLDIGALTPANSRRMEAVSVYADIDGFTAYVADHIEDNPENVVRVLHVVRAELDRVLSRDFDGRRIRFVGDCLHGLLMEGTSQTTDDAASVTTATLCAGALRSSFELSLEKLEEEGIDVTNLGLAIGFEFGPMTVTRLGMQGDRVRCSVSRGVVASEEEQRRCDGDETAIGKAAYDAGTKAVQNLFGAARKLANLDYNEAVEALAEDEDASARAVQKAAYATAAPAIARAAEVTVKPYASGREG</sequence>
<dbReference type="GO" id="GO:0009190">
    <property type="term" value="P:cyclic nucleotide biosynthetic process"/>
    <property type="evidence" value="ECO:0007669"/>
    <property type="project" value="InterPro"/>
</dbReference>